<dbReference type="PRINTS" id="PR00173">
    <property type="entry name" value="EDTRNSPORT"/>
</dbReference>
<feature type="domain" description="TRAM" evidence="7">
    <location>
        <begin position="291"/>
        <end position="357"/>
    </location>
</feature>
<dbReference type="InterPro" id="IPR029060">
    <property type="entry name" value="PIN-like_dom_sf"/>
</dbReference>
<name>A0A2M7T980_9ACTN</name>
<dbReference type="InterPro" id="IPR002792">
    <property type="entry name" value="TRAM_dom"/>
</dbReference>
<dbReference type="AlphaFoldDB" id="A0A2M7T980"/>
<dbReference type="Gene3D" id="3.40.50.1010">
    <property type="entry name" value="5'-nuclease"/>
    <property type="match status" value="1"/>
</dbReference>
<accession>A0A2M7T980</accession>
<dbReference type="SMART" id="SM00670">
    <property type="entry name" value="PINc"/>
    <property type="match status" value="1"/>
</dbReference>
<evidence type="ECO:0000259" key="7">
    <source>
        <dbReference type="PROSITE" id="PS50926"/>
    </source>
</evidence>
<evidence type="ECO:0000256" key="1">
    <source>
        <dbReference type="ARBA" id="ARBA00001946"/>
    </source>
</evidence>
<dbReference type="GO" id="GO:0016787">
    <property type="term" value="F:hydrolase activity"/>
    <property type="evidence" value="ECO:0007669"/>
    <property type="project" value="UniProtKB-KW"/>
</dbReference>
<dbReference type="Proteomes" id="UP000230956">
    <property type="component" value="Unassembled WGS sequence"/>
</dbReference>
<gene>
    <name evidence="8" type="ORF">COY37_05025</name>
</gene>
<dbReference type="InterPro" id="IPR002716">
    <property type="entry name" value="PIN_dom"/>
</dbReference>
<dbReference type="Pfam" id="PF01938">
    <property type="entry name" value="TRAM"/>
    <property type="match status" value="1"/>
</dbReference>
<proteinExistence type="predicted"/>
<reference evidence="9" key="1">
    <citation type="submission" date="2017-09" db="EMBL/GenBank/DDBJ databases">
        <title>Depth-based differentiation of microbial function through sediment-hosted aquifers and enrichment of novel symbionts in the deep terrestrial subsurface.</title>
        <authorList>
            <person name="Probst A.J."/>
            <person name="Ladd B."/>
            <person name="Jarett J.K."/>
            <person name="Geller-Mcgrath D.E."/>
            <person name="Sieber C.M.K."/>
            <person name="Emerson J.B."/>
            <person name="Anantharaman K."/>
            <person name="Thomas B.C."/>
            <person name="Malmstrom R."/>
            <person name="Stieglmeier M."/>
            <person name="Klingl A."/>
            <person name="Woyke T."/>
            <person name="Ryan C.M."/>
            <person name="Banfield J.F."/>
        </authorList>
    </citation>
    <scope>NUCLEOTIDE SEQUENCE [LARGE SCALE GENOMIC DNA]</scope>
</reference>
<feature type="transmembrane region" description="Helical" evidence="6">
    <location>
        <begin position="7"/>
        <end position="24"/>
    </location>
</feature>
<sequence>MLQLIRIVFIVTGAIGAYELASTIQQNKTIPSDQYIYALILFVILGVGIGYVLGGIIGRRLLKSLTWLENKAQNLPTADLILALVGLLIGLALAELVSLPFGFIPGSLAILRFSITILAFILLGYLGISISLKRKDDLQSFLRSIPIPKAHNPEKGRLDLGTSKLLDTSVIIDGRIADVAKTGFIEGSLTLPRFVLRELQTIADSEDSLKRNRGRRGLDILKSLQNEPRLRLEILERDYPDLGDVDAKLVRLGSETKSPIMTNDYNLNKIAELQGVQVLNLNELANSLKPVVLPGEEMFVGLIREGKEAGQGVGYLDDGTMVVVDGGKIHVGEEVEIMVTSVLQTPAGRMIFGRMKDGDRRR</sequence>
<keyword evidence="6" id="KW-1133">Transmembrane helix</keyword>
<keyword evidence="6" id="KW-0472">Membrane</keyword>
<comment type="caution">
    <text evidence="8">The sequence shown here is derived from an EMBL/GenBank/DDBJ whole genome shotgun (WGS) entry which is preliminary data.</text>
</comment>
<keyword evidence="6" id="KW-0812">Transmembrane</keyword>
<keyword evidence="3" id="KW-0479">Metal-binding</keyword>
<evidence type="ECO:0000313" key="9">
    <source>
        <dbReference type="Proteomes" id="UP000230956"/>
    </source>
</evidence>
<dbReference type="CDD" id="cd09877">
    <property type="entry name" value="PIN_YacL-like"/>
    <property type="match status" value="1"/>
</dbReference>
<dbReference type="GO" id="GO:0004518">
    <property type="term" value="F:nuclease activity"/>
    <property type="evidence" value="ECO:0007669"/>
    <property type="project" value="UniProtKB-KW"/>
</dbReference>
<organism evidence="8 9">
    <name type="scientific">Candidatus Aquicultor secundus</name>
    <dbReference type="NCBI Taxonomy" id="1973895"/>
    <lineage>
        <taxon>Bacteria</taxon>
        <taxon>Bacillati</taxon>
        <taxon>Actinomycetota</taxon>
        <taxon>Candidatus Aquicultoria</taxon>
        <taxon>Candidatus Aquicultorales</taxon>
        <taxon>Candidatus Aquicultoraceae</taxon>
        <taxon>Candidatus Aquicultor</taxon>
    </lineage>
</organism>
<dbReference type="PANTHER" id="PTHR11603:SF147">
    <property type="entry name" value="MEMBRANE PROTEIN"/>
    <property type="match status" value="1"/>
</dbReference>
<evidence type="ECO:0000256" key="6">
    <source>
        <dbReference type="SAM" id="Phobius"/>
    </source>
</evidence>
<protein>
    <submittedName>
        <fullName evidence="8">PIN domain nuclease</fullName>
    </submittedName>
</protein>
<evidence type="ECO:0000313" key="8">
    <source>
        <dbReference type="EMBL" id="PIZ39460.1"/>
    </source>
</evidence>
<dbReference type="PANTHER" id="PTHR11603">
    <property type="entry name" value="AAA FAMILY ATPASE"/>
    <property type="match status" value="1"/>
</dbReference>
<feature type="transmembrane region" description="Helical" evidence="6">
    <location>
        <begin position="78"/>
        <end position="103"/>
    </location>
</feature>
<dbReference type="EMBL" id="PFNG01000120">
    <property type="protein sequence ID" value="PIZ39460.1"/>
    <property type="molecule type" value="Genomic_DNA"/>
</dbReference>
<evidence type="ECO:0000256" key="5">
    <source>
        <dbReference type="ARBA" id="ARBA00022842"/>
    </source>
</evidence>
<dbReference type="InterPro" id="IPR052041">
    <property type="entry name" value="Nucleic_acid_metab_PIN/TRAM"/>
</dbReference>
<evidence type="ECO:0000256" key="2">
    <source>
        <dbReference type="ARBA" id="ARBA00022722"/>
    </source>
</evidence>
<keyword evidence="4" id="KW-0378">Hydrolase</keyword>
<dbReference type="RefSeq" id="WP_286678830.1">
    <property type="nucleotide sequence ID" value="NZ_MNXI01000107.1"/>
</dbReference>
<dbReference type="PROSITE" id="PS50926">
    <property type="entry name" value="TRAM"/>
    <property type="match status" value="1"/>
</dbReference>
<evidence type="ECO:0000256" key="3">
    <source>
        <dbReference type="ARBA" id="ARBA00022723"/>
    </source>
</evidence>
<feature type="transmembrane region" description="Helical" evidence="6">
    <location>
        <begin position="36"/>
        <end position="57"/>
    </location>
</feature>
<comment type="cofactor">
    <cofactor evidence="1">
        <name>Mg(2+)</name>
        <dbReference type="ChEBI" id="CHEBI:18420"/>
    </cofactor>
</comment>
<feature type="transmembrane region" description="Helical" evidence="6">
    <location>
        <begin position="109"/>
        <end position="128"/>
    </location>
</feature>
<keyword evidence="5" id="KW-0460">Magnesium</keyword>
<dbReference type="GO" id="GO:0046872">
    <property type="term" value="F:metal ion binding"/>
    <property type="evidence" value="ECO:0007669"/>
    <property type="project" value="UniProtKB-KW"/>
</dbReference>
<keyword evidence="2" id="KW-0540">Nuclease</keyword>
<evidence type="ECO:0000256" key="4">
    <source>
        <dbReference type="ARBA" id="ARBA00022801"/>
    </source>
</evidence>
<dbReference type="SUPFAM" id="SSF88723">
    <property type="entry name" value="PIN domain-like"/>
    <property type="match status" value="1"/>
</dbReference>